<dbReference type="InterPro" id="IPR002123">
    <property type="entry name" value="Plipid/glycerol_acylTrfase"/>
</dbReference>
<dbReference type="GO" id="GO:0003841">
    <property type="term" value="F:1-acylglycerol-3-phosphate O-acyltransferase activity"/>
    <property type="evidence" value="ECO:0007669"/>
    <property type="project" value="UniProtKB-UniRule"/>
</dbReference>
<keyword evidence="2 4" id="KW-0808">Transferase</keyword>
<gene>
    <name evidence="6" type="ORF">HNR44_001056</name>
</gene>
<evidence type="ECO:0000313" key="7">
    <source>
        <dbReference type="Proteomes" id="UP000568839"/>
    </source>
</evidence>
<dbReference type="GO" id="GO:0016020">
    <property type="term" value="C:membrane"/>
    <property type="evidence" value="ECO:0007669"/>
    <property type="project" value="InterPro"/>
</dbReference>
<protein>
    <recommendedName>
        <fullName evidence="4">1-acyl-sn-glycerol-3-phosphate acyltransferase</fullName>
        <ecNumber evidence="4">2.3.1.51</ecNumber>
    </recommendedName>
</protein>
<evidence type="ECO:0000256" key="2">
    <source>
        <dbReference type="ARBA" id="ARBA00022679"/>
    </source>
</evidence>
<keyword evidence="4" id="KW-0594">Phospholipid biosynthesis</keyword>
<dbReference type="SMART" id="SM00563">
    <property type="entry name" value="PlsC"/>
    <property type="match status" value="1"/>
</dbReference>
<keyword evidence="7" id="KW-1185">Reference proteome</keyword>
<evidence type="ECO:0000259" key="5">
    <source>
        <dbReference type="SMART" id="SM00563"/>
    </source>
</evidence>
<dbReference type="GO" id="GO:0006654">
    <property type="term" value="P:phosphatidic acid biosynthetic process"/>
    <property type="evidence" value="ECO:0007669"/>
    <property type="project" value="TreeGrafter"/>
</dbReference>
<evidence type="ECO:0000256" key="3">
    <source>
        <dbReference type="ARBA" id="ARBA00023315"/>
    </source>
</evidence>
<dbReference type="RefSeq" id="WP_184403027.1">
    <property type="nucleotide sequence ID" value="NZ_JACHHJ010000001.1"/>
</dbReference>
<keyword evidence="4" id="KW-0444">Lipid biosynthesis</keyword>
<dbReference type="SUPFAM" id="SSF69593">
    <property type="entry name" value="Glycerol-3-phosphate (1)-acyltransferase"/>
    <property type="match status" value="1"/>
</dbReference>
<organism evidence="6 7">
    <name type="scientific">Geomicrobium halophilum</name>
    <dbReference type="NCBI Taxonomy" id="549000"/>
    <lineage>
        <taxon>Bacteria</taxon>
        <taxon>Bacillati</taxon>
        <taxon>Bacillota</taxon>
        <taxon>Bacilli</taxon>
        <taxon>Bacillales</taxon>
        <taxon>Geomicrobium</taxon>
    </lineage>
</organism>
<sequence length="205" mass="23103">MIYLLMKPIAKMILLCTFKIEMVGKERMPTGAVIIAANHISSYDPIILSGTFSRKIHFLAKNELFSNHFSNWFLRKLHAVPVDRSSGIVIRPVRHVIKIIRRGDIFGIFPEGKRCKIGENVKPKKGVAFFGSKTGAPILPVAIVRKGKGRYRTSIKIIIGEPIDPSRFSDFDYDDLSQFVMTRIKELGEQHSTIQMIGGTSEHAH</sequence>
<dbReference type="CDD" id="cd07989">
    <property type="entry name" value="LPLAT_AGPAT-like"/>
    <property type="match status" value="1"/>
</dbReference>
<keyword evidence="4" id="KW-1208">Phospholipid metabolism</keyword>
<reference evidence="6 7" key="1">
    <citation type="submission" date="2020-08" db="EMBL/GenBank/DDBJ databases">
        <title>Genomic Encyclopedia of Type Strains, Phase IV (KMG-IV): sequencing the most valuable type-strain genomes for metagenomic binning, comparative biology and taxonomic classification.</title>
        <authorList>
            <person name="Goeker M."/>
        </authorList>
    </citation>
    <scope>NUCLEOTIDE SEQUENCE [LARGE SCALE GENOMIC DNA]</scope>
    <source>
        <strain evidence="6 7">DSM 21769</strain>
    </source>
</reference>
<comment type="caution">
    <text evidence="6">The sequence shown here is derived from an EMBL/GenBank/DDBJ whole genome shotgun (WGS) entry which is preliminary data.</text>
</comment>
<comment type="domain">
    <text evidence="4">The HXXXXD motif is essential for acyltransferase activity and may constitute the binding site for the phosphate moiety of the glycerol-3-phosphate.</text>
</comment>
<dbReference type="EC" id="2.3.1.51" evidence="4"/>
<accession>A0A841PJR0</accession>
<comment type="catalytic activity">
    <reaction evidence="4">
        <text>a 1-acyl-sn-glycero-3-phosphate + an acyl-CoA = a 1,2-diacyl-sn-glycero-3-phosphate + CoA</text>
        <dbReference type="Rhea" id="RHEA:19709"/>
        <dbReference type="ChEBI" id="CHEBI:57287"/>
        <dbReference type="ChEBI" id="CHEBI:57970"/>
        <dbReference type="ChEBI" id="CHEBI:58342"/>
        <dbReference type="ChEBI" id="CHEBI:58608"/>
        <dbReference type="EC" id="2.3.1.51"/>
    </reaction>
</comment>
<dbReference type="PANTHER" id="PTHR10434">
    <property type="entry name" value="1-ACYL-SN-GLYCEROL-3-PHOSPHATE ACYLTRANSFERASE"/>
    <property type="match status" value="1"/>
</dbReference>
<dbReference type="NCBIfam" id="TIGR00530">
    <property type="entry name" value="AGP_acyltrn"/>
    <property type="match status" value="1"/>
</dbReference>
<evidence type="ECO:0000313" key="6">
    <source>
        <dbReference type="EMBL" id="MBB6449107.1"/>
    </source>
</evidence>
<evidence type="ECO:0000256" key="1">
    <source>
        <dbReference type="ARBA" id="ARBA00008655"/>
    </source>
</evidence>
<dbReference type="InterPro" id="IPR004552">
    <property type="entry name" value="AGP_acyltrans"/>
</dbReference>
<keyword evidence="3 4" id="KW-0012">Acyltransferase</keyword>
<dbReference type="Proteomes" id="UP000568839">
    <property type="component" value="Unassembled WGS sequence"/>
</dbReference>
<dbReference type="AlphaFoldDB" id="A0A841PJR0"/>
<dbReference type="PANTHER" id="PTHR10434:SF11">
    <property type="entry name" value="1-ACYL-SN-GLYCEROL-3-PHOSPHATE ACYLTRANSFERASE"/>
    <property type="match status" value="1"/>
</dbReference>
<evidence type="ECO:0000256" key="4">
    <source>
        <dbReference type="RuleBase" id="RU361267"/>
    </source>
</evidence>
<feature type="domain" description="Phospholipid/glycerol acyltransferase" evidence="5">
    <location>
        <begin position="33"/>
        <end position="146"/>
    </location>
</feature>
<dbReference type="Pfam" id="PF01553">
    <property type="entry name" value="Acyltransferase"/>
    <property type="match status" value="1"/>
</dbReference>
<name>A0A841PJR0_9BACL</name>
<proteinExistence type="inferred from homology"/>
<comment type="similarity">
    <text evidence="1 4">Belongs to the 1-acyl-sn-glycerol-3-phosphate acyltransferase family.</text>
</comment>
<dbReference type="EMBL" id="JACHHJ010000001">
    <property type="protein sequence ID" value="MBB6449107.1"/>
    <property type="molecule type" value="Genomic_DNA"/>
</dbReference>
<keyword evidence="4" id="KW-0443">Lipid metabolism</keyword>